<name>A0A507QJW8_MONPU</name>
<evidence type="ECO:0000259" key="2">
    <source>
        <dbReference type="PROSITE" id="PS00028"/>
    </source>
</evidence>
<dbReference type="PROSITE" id="PS00028">
    <property type="entry name" value="ZINC_FINGER_C2H2_1"/>
    <property type="match status" value="1"/>
</dbReference>
<dbReference type="EMBL" id="VIFY01000424">
    <property type="protein sequence ID" value="TQB67444.1"/>
    <property type="molecule type" value="Genomic_DNA"/>
</dbReference>
<proteinExistence type="predicted"/>
<dbReference type="Pfam" id="PF11917">
    <property type="entry name" value="DUF3435"/>
    <property type="match status" value="1"/>
</dbReference>
<feature type="region of interest" description="Disordered" evidence="1">
    <location>
        <begin position="618"/>
        <end position="637"/>
    </location>
</feature>
<reference evidence="3 4" key="1">
    <citation type="submission" date="2019-06" db="EMBL/GenBank/DDBJ databases">
        <title>Wine fermentation using esterase from Monascus purpureus.</title>
        <authorList>
            <person name="Geng C."/>
            <person name="Zhang Y."/>
        </authorList>
    </citation>
    <scope>NUCLEOTIDE SEQUENCE [LARGE SCALE GENOMIC DNA]</scope>
    <source>
        <strain evidence="3">HQ1</strain>
    </source>
</reference>
<comment type="caution">
    <text evidence="3">The sequence shown here is derived from an EMBL/GenBank/DDBJ whole genome shotgun (WGS) entry which is preliminary data.</text>
</comment>
<protein>
    <recommendedName>
        <fullName evidence="2">C2H2-type domain-containing protein</fullName>
    </recommendedName>
</protein>
<evidence type="ECO:0000313" key="3">
    <source>
        <dbReference type="EMBL" id="TQB67444.1"/>
    </source>
</evidence>
<dbReference type="STRING" id="5098.A0A507QJW8"/>
<sequence>MSRNKRDVFYAGDDSDVEATASDVSFQLDSEDASDGSLTTELTEPELRHSLPHGQRTSHPRGSVQESFNSDLLPDFSDDPDDNTDGRRKQKPEGFGLSSVGTSIVAQRPLSLVLFPNGRMQKLPSIRRHLTIFTGRLLKGIKKASSLRADWKTFRGYYRNITRKQISQEDSEEINAGIRKLIDKWELDQKERDKTPVYVQDLTEFNETILRTQERRFYLGYERIQLCVFTMLGIYTVNRLDALLFLQFKHLRFSIQRDPLGGPPIPLIEIRSEHVKQFLGLTQTNNFPLPEIIDDPSLIFSPHVFVFGILFFLDAFEAPRLTSMGRLRELLTEDGRQEMQLPLKPEVEEYFLFCKTKVVDGKPTLVWNEPINASTMSGRLRTLGEIHGWLHSMFAHRMRYGGGKVLNASGVVSEAQQNLIMKHSNIRTFLDHYLPRHIDTDMQNIMNGRESNTGLMRAITRMSRWIDKRRPRRLSAQQRASLRQHPEYLAAVQRRDDAVEAYRCDPTSEEWARQQRREREVNSTFHRLGRALRKQVRSEFDRKQAVLDIERQLSGAAINDQEATEVLRTQDQMPAAQIHLIEKLFTWPTSNSLEDEWQRRNVATEAVTQYCSVWEGGPLPGRPKRAASSDESDDDRNVTCKRVARGDNKPHAFPSERDIALQAADKQIQEEGKPRRCFQCFGNRQLPDHRRMQTWSEYKSVVRHFRTRHLNDRRCNYCEEQLLHEMHLRRHAAAVHRLTT</sequence>
<dbReference type="AlphaFoldDB" id="A0A507QJW8"/>
<accession>A0A507QJW8</accession>
<dbReference type="InterPro" id="IPR021842">
    <property type="entry name" value="DUF3435"/>
</dbReference>
<keyword evidence="4" id="KW-1185">Reference proteome</keyword>
<evidence type="ECO:0000313" key="4">
    <source>
        <dbReference type="Proteomes" id="UP000319663"/>
    </source>
</evidence>
<dbReference type="Proteomes" id="UP000319663">
    <property type="component" value="Unassembled WGS sequence"/>
</dbReference>
<dbReference type="PANTHER" id="PTHR37535">
    <property type="entry name" value="FLUG DOMAIN PROTEIN"/>
    <property type="match status" value="1"/>
</dbReference>
<feature type="domain" description="C2H2-type" evidence="2">
    <location>
        <begin position="715"/>
        <end position="736"/>
    </location>
</feature>
<dbReference type="InterPro" id="IPR013087">
    <property type="entry name" value="Znf_C2H2_type"/>
</dbReference>
<feature type="region of interest" description="Disordered" evidence="1">
    <location>
        <begin position="1"/>
        <end position="100"/>
    </location>
</feature>
<gene>
    <name evidence="3" type="ORF">MPDQ_005762</name>
</gene>
<organism evidence="3 4">
    <name type="scientific">Monascus purpureus</name>
    <name type="common">Red mold</name>
    <name type="synonym">Monascus anka</name>
    <dbReference type="NCBI Taxonomy" id="5098"/>
    <lineage>
        <taxon>Eukaryota</taxon>
        <taxon>Fungi</taxon>
        <taxon>Dikarya</taxon>
        <taxon>Ascomycota</taxon>
        <taxon>Pezizomycotina</taxon>
        <taxon>Eurotiomycetes</taxon>
        <taxon>Eurotiomycetidae</taxon>
        <taxon>Eurotiales</taxon>
        <taxon>Aspergillaceae</taxon>
        <taxon>Monascus</taxon>
    </lineage>
</organism>
<evidence type="ECO:0000256" key="1">
    <source>
        <dbReference type="SAM" id="MobiDB-lite"/>
    </source>
</evidence>
<dbReference type="PANTHER" id="PTHR37535:SF2">
    <property type="entry name" value="FINGER DOMAIN PROTEIN, PUTATIVE (AFU_ORTHOLOGUE AFUA_6G09300)-RELATED"/>
    <property type="match status" value="1"/>
</dbReference>